<dbReference type="Pfam" id="PF03663">
    <property type="entry name" value="Glyco_hydro_76"/>
    <property type="match status" value="1"/>
</dbReference>
<name>A0AA37GKA5_9PEZI</name>
<evidence type="ECO:0000313" key="3">
    <source>
        <dbReference type="Proteomes" id="UP001055172"/>
    </source>
</evidence>
<dbReference type="EMBL" id="BPPX01000008">
    <property type="protein sequence ID" value="GJC81891.1"/>
    <property type="molecule type" value="Genomic_DNA"/>
</dbReference>
<feature type="signal peptide" evidence="1">
    <location>
        <begin position="1"/>
        <end position="20"/>
    </location>
</feature>
<evidence type="ECO:0000313" key="2">
    <source>
        <dbReference type="EMBL" id="GJC81891.1"/>
    </source>
</evidence>
<keyword evidence="3" id="KW-1185">Reference proteome</keyword>
<accession>A0AA37GKA5</accession>
<sequence>MRGFLKVAGAACVLGQLANAAVKINLDQDQSIKDGASTIAFGLLKYYTGNNTGDVPGNLPDPYFCTLSTFLSFFVVLT</sequence>
<protein>
    <submittedName>
        <fullName evidence="2">Mannan endo-1,6-alpha-mannosidase DCW1</fullName>
    </submittedName>
</protein>
<reference evidence="2 3" key="1">
    <citation type="submission" date="2021-07" db="EMBL/GenBank/DDBJ databases">
        <title>Genome data of Colletotrichum spaethianum.</title>
        <authorList>
            <person name="Utami Y.D."/>
            <person name="Hiruma K."/>
        </authorList>
    </citation>
    <scope>NUCLEOTIDE SEQUENCE [LARGE SCALE GENOMIC DNA]</scope>
    <source>
        <strain evidence="2 3">MAFF 242679</strain>
    </source>
</reference>
<feature type="chain" id="PRO_5041245026" evidence="1">
    <location>
        <begin position="21"/>
        <end position="78"/>
    </location>
</feature>
<organism evidence="2 3">
    <name type="scientific">Colletotrichum liriopes</name>
    <dbReference type="NCBI Taxonomy" id="708192"/>
    <lineage>
        <taxon>Eukaryota</taxon>
        <taxon>Fungi</taxon>
        <taxon>Dikarya</taxon>
        <taxon>Ascomycota</taxon>
        <taxon>Pezizomycotina</taxon>
        <taxon>Sordariomycetes</taxon>
        <taxon>Hypocreomycetidae</taxon>
        <taxon>Glomerellales</taxon>
        <taxon>Glomerellaceae</taxon>
        <taxon>Colletotrichum</taxon>
        <taxon>Colletotrichum spaethianum species complex</taxon>
    </lineage>
</organism>
<dbReference type="Proteomes" id="UP001055172">
    <property type="component" value="Unassembled WGS sequence"/>
</dbReference>
<keyword evidence="1" id="KW-0732">Signal</keyword>
<dbReference type="InterPro" id="IPR005198">
    <property type="entry name" value="Glyco_hydro_76"/>
</dbReference>
<proteinExistence type="predicted"/>
<dbReference type="AlphaFoldDB" id="A0AA37GKA5"/>
<evidence type="ECO:0000256" key="1">
    <source>
        <dbReference type="SAM" id="SignalP"/>
    </source>
</evidence>
<gene>
    <name evidence="2" type="ORF">ColLi_04729</name>
</gene>
<comment type="caution">
    <text evidence="2">The sequence shown here is derived from an EMBL/GenBank/DDBJ whole genome shotgun (WGS) entry which is preliminary data.</text>
</comment>